<dbReference type="Proteomes" id="UP001500518">
    <property type="component" value="Unassembled WGS sequence"/>
</dbReference>
<dbReference type="EMBL" id="BAABHV010000022">
    <property type="protein sequence ID" value="GAA5061320.1"/>
    <property type="molecule type" value="Genomic_DNA"/>
</dbReference>
<organism evidence="1 2">
    <name type="scientific">Erythrobacter westpacificensis</name>
    <dbReference type="NCBI Taxonomy" id="1055231"/>
    <lineage>
        <taxon>Bacteria</taxon>
        <taxon>Pseudomonadati</taxon>
        <taxon>Pseudomonadota</taxon>
        <taxon>Alphaproteobacteria</taxon>
        <taxon>Sphingomonadales</taxon>
        <taxon>Erythrobacteraceae</taxon>
        <taxon>Erythrobacter/Porphyrobacter group</taxon>
        <taxon>Erythrobacter</taxon>
    </lineage>
</organism>
<name>A0ABP9KNR8_9SPHN</name>
<accession>A0ABP9KNR8</accession>
<proteinExistence type="predicted"/>
<evidence type="ECO:0000313" key="2">
    <source>
        <dbReference type="Proteomes" id="UP001500518"/>
    </source>
</evidence>
<dbReference type="InterPro" id="IPR038128">
    <property type="entry name" value="Gamma_PGA_hydro_sf"/>
</dbReference>
<keyword evidence="2" id="KW-1185">Reference proteome</keyword>
<dbReference type="Gene3D" id="3.40.630.100">
    <property type="entry name" value="Poly-gamma-glutamate hydrolase, zinc-binding motif"/>
    <property type="match status" value="1"/>
</dbReference>
<dbReference type="InterPro" id="IPR008585">
    <property type="entry name" value="Gamma_PGA_hydro"/>
</dbReference>
<comment type="caution">
    <text evidence="1">The sequence shown here is derived from an EMBL/GenBank/DDBJ whole genome shotgun (WGS) entry which is preliminary data.</text>
</comment>
<dbReference type="Pfam" id="PF05908">
    <property type="entry name" value="Gamma_PGA_hydro"/>
    <property type="match status" value="1"/>
</dbReference>
<gene>
    <name evidence="1" type="ORF">GCM10023208_30530</name>
</gene>
<evidence type="ECO:0008006" key="3">
    <source>
        <dbReference type="Google" id="ProtNLM"/>
    </source>
</evidence>
<dbReference type="RefSeq" id="WP_346033872.1">
    <property type="nucleotide sequence ID" value="NZ_BAABHV010000022.1"/>
</dbReference>
<protein>
    <recommendedName>
        <fullName evidence="3">Replication protein</fullName>
    </recommendedName>
</protein>
<evidence type="ECO:0000313" key="1">
    <source>
        <dbReference type="EMBL" id="GAA5061320.1"/>
    </source>
</evidence>
<sequence length="194" mass="21372">MVDRYNSFAELAANERRGIDYRIRVVDRGANFTILAPHGGTIEPGTSEIAERIAGTEFNLYSFEALRNGPHGDFHITSHRFDEPEALDLLQASWTAIAIHGRQDDGTETVWLGGLSDALRNAIGHSLRSQGFAAEPNRRLPGQSPKNICNRALSGEGVQLELPRSLRRRLVREADLMQSFSGAIQDVASPLLNP</sequence>
<reference evidence="2" key="1">
    <citation type="journal article" date="2019" name="Int. J. Syst. Evol. Microbiol.">
        <title>The Global Catalogue of Microorganisms (GCM) 10K type strain sequencing project: providing services to taxonomists for standard genome sequencing and annotation.</title>
        <authorList>
            <consortium name="The Broad Institute Genomics Platform"/>
            <consortium name="The Broad Institute Genome Sequencing Center for Infectious Disease"/>
            <person name="Wu L."/>
            <person name="Ma J."/>
        </authorList>
    </citation>
    <scope>NUCLEOTIDE SEQUENCE [LARGE SCALE GENOMIC DNA]</scope>
    <source>
        <strain evidence="2">JCM 18014</strain>
    </source>
</reference>